<evidence type="ECO:0008006" key="3">
    <source>
        <dbReference type="Google" id="ProtNLM"/>
    </source>
</evidence>
<reference evidence="1" key="1">
    <citation type="journal article" date="2021" name="Front. Microbiol.">
        <title>Comprehensive Comparative Genomics and Phenotyping of Methylobacterium Species.</title>
        <authorList>
            <person name="Alessa O."/>
            <person name="Ogura Y."/>
            <person name="Fujitani Y."/>
            <person name="Takami H."/>
            <person name="Hayashi T."/>
            <person name="Sahin N."/>
            <person name="Tani A."/>
        </authorList>
    </citation>
    <scope>NUCLEOTIDE SEQUENCE</scope>
    <source>
        <strain evidence="1">NBRC 15686</strain>
    </source>
</reference>
<dbReference type="Proteomes" id="UP001055039">
    <property type="component" value="Unassembled WGS sequence"/>
</dbReference>
<organism evidence="1 2">
    <name type="scientific">Methylorubrum aminovorans</name>
    <dbReference type="NCBI Taxonomy" id="269069"/>
    <lineage>
        <taxon>Bacteria</taxon>
        <taxon>Pseudomonadati</taxon>
        <taxon>Pseudomonadota</taxon>
        <taxon>Alphaproteobacteria</taxon>
        <taxon>Hyphomicrobiales</taxon>
        <taxon>Methylobacteriaceae</taxon>
        <taxon>Methylorubrum</taxon>
    </lineage>
</organism>
<protein>
    <recommendedName>
        <fullName evidence="3">Replication protein</fullName>
    </recommendedName>
</protein>
<sequence>MNKKETQYKILQAYDRIVEDRAGNGRAERLHGYEQAVRHRSKFESCGRVLTSPYGCEVTHWCRRPACPTCATFWGRKLGSALAAACPDAAPDDYRMATLILGLVPRPEDAFDQFWAWRRSLGNAVDYRRRAAGIDRAGWRGFGAAGSLELDQFETEEFLRLGTNKQAQYRALGFEPERARGPQWVTTVHALVHVGTLGDDTVRTFFQGAAPVVHLQGLREDKDFIESAEDILGYAAKVSLVTTLSGGETRPWSPDAIASYVAATMQSHGRQGFKVLIRPTGLRKKSIVESALGYLEPMPVII</sequence>
<keyword evidence="2" id="KW-1185">Reference proteome</keyword>
<dbReference type="RefSeq" id="WP_284210171.1">
    <property type="nucleotide sequence ID" value="NZ_BSUX01000001.1"/>
</dbReference>
<gene>
    <name evidence="1" type="ORF">LNAOJCKE_0440</name>
</gene>
<comment type="caution">
    <text evidence="1">The sequence shown here is derived from an EMBL/GenBank/DDBJ whole genome shotgun (WGS) entry which is preliminary data.</text>
</comment>
<name>A0ABQ4U8Z0_9HYPH</name>
<evidence type="ECO:0000313" key="1">
    <source>
        <dbReference type="EMBL" id="GJE63246.1"/>
    </source>
</evidence>
<proteinExistence type="predicted"/>
<reference evidence="1" key="2">
    <citation type="submission" date="2021-08" db="EMBL/GenBank/DDBJ databases">
        <authorList>
            <person name="Tani A."/>
            <person name="Ola A."/>
            <person name="Ogura Y."/>
            <person name="Katsura K."/>
            <person name="Hayashi T."/>
        </authorList>
    </citation>
    <scope>NUCLEOTIDE SEQUENCE</scope>
    <source>
        <strain evidence="1">NBRC 15686</strain>
    </source>
</reference>
<dbReference type="EMBL" id="BPRC01000001">
    <property type="protein sequence ID" value="GJE63246.1"/>
    <property type="molecule type" value="Genomic_DNA"/>
</dbReference>
<evidence type="ECO:0000313" key="2">
    <source>
        <dbReference type="Proteomes" id="UP001055039"/>
    </source>
</evidence>
<accession>A0ABQ4U8Z0</accession>